<evidence type="ECO:0000313" key="2">
    <source>
        <dbReference type="EMBL" id="TVU12242.1"/>
    </source>
</evidence>
<dbReference type="OrthoDB" id="5835829at2759"/>
<evidence type="ECO:0008006" key="4">
    <source>
        <dbReference type="Google" id="ProtNLM"/>
    </source>
</evidence>
<keyword evidence="3" id="KW-1185">Reference proteome</keyword>
<dbReference type="Pfam" id="PF00201">
    <property type="entry name" value="UDPGT"/>
    <property type="match status" value="1"/>
</dbReference>
<evidence type="ECO:0000256" key="1">
    <source>
        <dbReference type="ARBA" id="ARBA00022679"/>
    </source>
</evidence>
<proteinExistence type="predicted"/>
<keyword evidence="1" id="KW-0808">Transferase</keyword>
<dbReference type="AlphaFoldDB" id="A0A5J9TLP7"/>
<dbReference type="Gramene" id="TVU12242">
    <property type="protein sequence ID" value="TVU12242"/>
    <property type="gene ID" value="EJB05_45875"/>
</dbReference>
<dbReference type="InterPro" id="IPR002213">
    <property type="entry name" value="UDP_glucos_trans"/>
</dbReference>
<dbReference type="CDD" id="cd03784">
    <property type="entry name" value="GT1_Gtf-like"/>
    <property type="match status" value="1"/>
</dbReference>
<gene>
    <name evidence="2" type="ORF">EJB05_45875</name>
</gene>
<feature type="non-terminal residue" evidence="2">
    <location>
        <position position="1"/>
    </location>
</feature>
<dbReference type="InterPro" id="IPR050481">
    <property type="entry name" value="UDP-glycosyltransf_plant"/>
</dbReference>
<dbReference type="PANTHER" id="PTHR48049">
    <property type="entry name" value="GLYCOSYLTRANSFERASE"/>
    <property type="match status" value="1"/>
</dbReference>
<dbReference type="EMBL" id="RWGY01000039">
    <property type="protein sequence ID" value="TVU12242.1"/>
    <property type="molecule type" value="Genomic_DNA"/>
</dbReference>
<reference evidence="2 3" key="1">
    <citation type="journal article" date="2019" name="Sci. Rep.">
        <title>A high-quality genome of Eragrostis curvula grass provides insights into Poaceae evolution and supports new strategies to enhance forage quality.</title>
        <authorList>
            <person name="Carballo J."/>
            <person name="Santos B.A.C.M."/>
            <person name="Zappacosta D."/>
            <person name="Garbus I."/>
            <person name="Selva J.P."/>
            <person name="Gallo C.A."/>
            <person name="Diaz A."/>
            <person name="Albertini E."/>
            <person name="Caccamo M."/>
            <person name="Echenique V."/>
        </authorList>
    </citation>
    <scope>NUCLEOTIDE SEQUENCE [LARGE SCALE GENOMIC DNA]</scope>
    <source>
        <strain evidence="3">cv. Victoria</strain>
        <tissue evidence="2">Leaf</tissue>
    </source>
</reference>
<sequence>MIRSQLTVVRGVPRRLAAASLKAPSTMAPAPSSSPAPHVAVVAFPFSSHAAVLLSFARALAAAVPAGTRISFLSSAGSITQLGKSGTALPGNLRFVEIPDGVESARDDAVPMPRRMEMFMEAAEAGGVKAGLDAAASAAGGARVTCVVGDAFVWPAAEAAAAIGAPWVAVWTAASCALLAHLRTDALREDVGDKAASRADELLASHPGLASYRVRDLPDGVVTGDFNYVISLLVHRMGQRLPRAAAAVAVDAFPGLDQPDVTAALAAHLPECLPFGPYHLLLPSDADANTDPHGCLAWLDRHPSRAVAYVSFGTVASPRPDELRELAAGLESAGAPFLWSLREESWPLLPPGFLARAAASGAGLVVPWAPQVAVLRHASVGAFVTHAGWASVMEGVASGVPMACRPSSATSG</sequence>
<dbReference type="Gene3D" id="3.40.50.2000">
    <property type="entry name" value="Glycogen Phosphorylase B"/>
    <property type="match status" value="2"/>
</dbReference>
<dbReference type="Proteomes" id="UP000324897">
    <property type="component" value="Chromosome 3"/>
</dbReference>
<dbReference type="SUPFAM" id="SSF53756">
    <property type="entry name" value="UDP-Glycosyltransferase/glycogen phosphorylase"/>
    <property type="match status" value="1"/>
</dbReference>
<evidence type="ECO:0000313" key="3">
    <source>
        <dbReference type="Proteomes" id="UP000324897"/>
    </source>
</evidence>
<accession>A0A5J9TLP7</accession>
<comment type="caution">
    <text evidence="2">The sequence shown here is derived from an EMBL/GenBank/DDBJ whole genome shotgun (WGS) entry which is preliminary data.</text>
</comment>
<protein>
    <recommendedName>
        <fullName evidence="4">Glycosyltransferase</fullName>
    </recommendedName>
</protein>
<organism evidence="2 3">
    <name type="scientific">Eragrostis curvula</name>
    <name type="common">weeping love grass</name>
    <dbReference type="NCBI Taxonomy" id="38414"/>
    <lineage>
        <taxon>Eukaryota</taxon>
        <taxon>Viridiplantae</taxon>
        <taxon>Streptophyta</taxon>
        <taxon>Embryophyta</taxon>
        <taxon>Tracheophyta</taxon>
        <taxon>Spermatophyta</taxon>
        <taxon>Magnoliopsida</taxon>
        <taxon>Liliopsida</taxon>
        <taxon>Poales</taxon>
        <taxon>Poaceae</taxon>
        <taxon>PACMAD clade</taxon>
        <taxon>Chloridoideae</taxon>
        <taxon>Eragrostideae</taxon>
        <taxon>Eragrostidinae</taxon>
        <taxon>Eragrostis</taxon>
    </lineage>
</organism>
<dbReference type="PANTHER" id="PTHR48049:SF65">
    <property type="entry name" value="ANTHOCYANIDIN 3-O-GLUCOSYLTRANSFERASE"/>
    <property type="match status" value="1"/>
</dbReference>
<name>A0A5J9TLP7_9POAL</name>
<dbReference type="GO" id="GO:0035251">
    <property type="term" value="F:UDP-glucosyltransferase activity"/>
    <property type="evidence" value="ECO:0007669"/>
    <property type="project" value="InterPro"/>
</dbReference>